<dbReference type="InterPro" id="IPR013780">
    <property type="entry name" value="Glyco_hydro_b"/>
</dbReference>
<dbReference type="Gene3D" id="2.60.40.1180">
    <property type="entry name" value="Golgi alpha-mannosidase II"/>
    <property type="match status" value="1"/>
</dbReference>
<evidence type="ECO:0000256" key="7">
    <source>
        <dbReference type="PIRSR" id="PIRSR001084-1"/>
    </source>
</evidence>
<feature type="domain" description="Glycoside hydrolase family 42 N-terminal" evidence="10">
    <location>
        <begin position="30"/>
        <end position="400"/>
    </location>
</feature>
<feature type="binding site" evidence="9">
    <location>
        <position position="174"/>
    </location>
    <ligand>
        <name>Zn(2+)</name>
        <dbReference type="ChEBI" id="CHEBI:29105"/>
    </ligand>
</feature>
<dbReference type="Gene3D" id="3.40.50.880">
    <property type="match status" value="1"/>
</dbReference>
<dbReference type="EMBL" id="SMKA01000157">
    <property type="protein sequence ID" value="TDC23734.1"/>
    <property type="molecule type" value="Genomic_DNA"/>
</dbReference>
<keyword evidence="14" id="KW-1185">Reference proteome</keyword>
<evidence type="ECO:0000256" key="6">
    <source>
        <dbReference type="PIRNR" id="PIRNR001084"/>
    </source>
</evidence>
<gene>
    <name evidence="13" type="ORF">E1261_27795</name>
</gene>
<feature type="binding site" evidence="8">
    <location>
        <position position="127"/>
    </location>
    <ligand>
        <name>substrate</name>
    </ligand>
</feature>
<dbReference type="RefSeq" id="WP_132411585.1">
    <property type="nucleotide sequence ID" value="NZ_SMKA01000157.1"/>
</dbReference>
<dbReference type="PANTHER" id="PTHR36447:SF1">
    <property type="entry name" value="BETA-GALACTOSIDASE GANA"/>
    <property type="match status" value="1"/>
</dbReference>
<evidence type="ECO:0000259" key="11">
    <source>
        <dbReference type="Pfam" id="PF08532"/>
    </source>
</evidence>
<dbReference type="InterPro" id="IPR013739">
    <property type="entry name" value="Beta_galactosidase_C"/>
</dbReference>
<dbReference type="Gene3D" id="3.20.20.80">
    <property type="entry name" value="Glycosidases"/>
    <property type="match status" value="1"/>
</dbReference>
<feature type="active site" description="Nucleophile" evidence="7">
    <location>
        <position position="323"/>
    </location>
</feature>
<evidence type="ECO:0000256" key="1">
    <source>
        <dbReference type="ARBA" id="ARBA00001412"/>
    </source>
</evidence>
<dbReference type="Pfam" id="PF02449">
    <property type="entry name" value="Glyco_hydro_42"/>
    <property type="match status" value="1"/>
</dbReference>
<evidence type="ECO:0000256" key="4">
    <source>
        <dbReference type="ARBA" id="ARBA00022801"/>
    </source>
</evidence>
<proteinExistence type="inferred from homology"/>
<keyword evidence="9" id="KW-0862">Zinc</keyword>
<feature type="binding site" evidence="8">
    <location>
        <position position="165"/>
    </location>
    <ligand>
        <name>substrate</name>
    </ligand>
</feature>
<dbReference type="OrthoDB" id="9800974at2"/>
<dbReference type="InterPro" id="IPR029062">
    <property type="entry name" value="Class_I_gatase-like"/>
</dbReference>
<dbReference type="Proteomes" id="UP000295075">
    <property type="component" value="Unassembled WGS sequence"/>
</dbReference>
<dbReference type="GO" id="GO:0006012">
    <property type="term" value="P:galactose metabolic process"/>
    <property type="evidence" value="ECO:0007669"/>
    <property type="project" value="InterPro"/>
</dbReference>
<comment type="similarity">
    <text evidence="2 6">Belongs to the glycosyl hydrolase 42 family.</text>
</comment>
<evidence type="ECO:0000259" key="12">
    <source>
        <dbReference type="Pfam" id="PF08533"/>
    </source>
</evidence>
<dbReference type="InterPro" id="IPR003476">
    <property type="entry name" value="Glyco_hydro_42"/>
</dbReference>
<feature type="domain" description="Beta-galactosidase C-terminal" evidence="12">
    <location>
        <begin position="631"/>
        <end position="676"/>
    </location>
</feature>
<evidence type="ECO:0000256" key="2">
    <source>
        <dbReference type="ARBA" id="ARBA00005940"/>
    </source>
</evidence>
<protein>
    <recommendedName>
        <fullName evidence="3 6">Beta-galactosidase</fullName>
        <shortName evidence="6">Beta-gal</shortName>
        <ecNumber evidence="3 6">3.2.1.23</ecNumber>
    </recommendedName>
</protein>
<dbReference type="Pfam" id="PF08533">
    <property type="entry name" value="Glyco_hydro_42C"/>
    <property type="match status" value="1"/>
</dbReference>
<evidence type="ECO:0000256" key="8">
    <source>
        <dbReference type="PIRSR" id="PIRSR001084-2"/>
    </source>
</evidence>
<evidence type="ECO:0000256" key="3">
    <source>
        <dbReference type="ARBA" id="ARBA00012756"/>
    </source>
</evidence>
<evidence type="ECO:0000256" key="5">
    <source>
        <dbReference type="ARBA" id="ARBA00023295"/>
    </source>
</evidence>
<evidence type="ECO:0000313" key="14">
    <source>
        <dbReference type="Proteomes" id="UP000295075"/>
    </source>
</evidence>
<keyword evidence="5 6" id="KW-0326">Glycosidase</keyword>
<dbReference type="AlphaFoldDB" id="A0A4R4PNP8"/>
<evidence type="ECO:0000313" key="13">
    <source>
        <dbReference type="EMBL" id="TDC23734.1"/>
    </source>
</evidence>
<name>A0A4R4PNP8_9ACTN</name>
<feature type="binding site" evidence="8">
    <location>
        <position position="331"/>
    </location>
    <ligand>
        <name>substrate</name>
    </ligand>
</feature>
<organism evidence="13 14">
    <name type="scientific">Kribbella albertanoniae</name>
    <dbReference type="NCBI Taxonomy" id="1266829"/>
    <lineage>
        <taxon>Bacteria</taxon>
        <taxon>Bacillati</taxon>
        <taxon>Actinomycetota</taxon>
        <taxon>Actinomycetes</taxon>
        <taxon>Propionibacteriales</taxon>
        <taxon>Kribbellaceae</taxon>
        <taxon>Kribbella</taxon>
    </lineage>
</organism>
<reference evidence="13 14" key="1">
    <citation type="submission" date="2019-03" db="EMBL/GenBank/DDBJ databases">
        <title>Draft genome sequences of novel Actinobacteria.</title>
        <authorList>
            <person name="Sahin N."/>
            <person name="Ay H."/>
            <person name="Saygin H."/>
        </authorList>
    </citation>
    <scope>NUCLEOTIDE SEQUENCE [LARGE SCALE GENOMIC DNA]</scope>
    <source>
        <strain evidence="13 14">JCM 30547</strain>
    </source>
</reference>
<keyword evidence="9" id="KW-0479">Metal-binding</keyword>
<evidence type="ECO:0000256" key="9">
    <source>
        <dbReference type="PIRSR" id="PIRSR001084-3"/>
    </source>
</evidence>
<feature type="active site" description="Proton donor" evidence="7">
    <location>
        <position position="166"/>
    </location>
</feature>
<dbReference type="GO" id="GO:0004565">
    <property type="term" value="F:beta-galactosidase activity"/>
    <property type="evidence" value="ECO:0007669"/>
    <property type="project" value="UniProtKB-EC"/>
</dbReference>
<dbReference type="SUPFAM" id="SSF51445">
    <property type="entry name" value="(Trans)glycosidases"/>
    <property type="match status" value="1"/>
</dbReference>
<dbReference type="GO" id="GO:0046872">
    <property type="term" value="F:metal ion binding"/>
    <property type="evidence" value="ECO:0007669"/>
    <property type="project" value="UniProtKB-KW"/>
</dbReference>
<comment type="caution">
    <text evidence="13">The sequence shown here is derived from an EMBL/GenBank/DDBJ whole genome shotgun (WGS) entry which is preliminary data.</text>
</comment>
<accession>A0A4R4PNP8</accession>
<dbReference type="EC" id="3.2.1.23" evidence="3 6"/>
<comment type="catalytic activity">
    <reaction evidence="1 6">
        <text>Hydrolysis of terminal non-reducing beta-D-galactose residues in beta-D-galactosides.</text>
        <dbReference type="EC" id="3.2.1.23"/>
    </reaction>
</comment>
<dbReference type="GO" id="GO:0009341">
    <property type="term" value="C:beta-galactosidase complex"/>
    <property type="evidence" value="ECO:0007669"/>
    <property type="project" value="InterPro"/>
</dbReference>
<dbReference type="PANTHER" id="PTHR36447">
    <property type="entry name" value="BETA-GALACTOSIDASE GANA"/>
    <property type="match status" value="1"/>
</dbReference>
<dbReference type="InterPro" id="IPR013529">
    <property type="entry name" value="Glyco_hydro_42_N"/>
</dbReference>
<dbReference type="CDD" id="cd03143">
    <property type="entry name" value="A4_beta-galactosidase_middle_domain"/>
    <property type="match status" value="1"/>
</dbReference>
<dbReference type="InterPro" id="IPR017853">
    <property type="entry name" value="GH"/>
</dbReference>
<evidence type="ECO:0000259" key="10">
    <source>
        <dbReference type="Pfam" id="PF02449"/>
    </source>
</evidence>
<feature type="domain" description="Beta-galactosidase trimerisation" evidence="11">
    <location>
        <begin position="411"/>
        <end position="617"/>
    </location>
</feature>
<dbReference type="SUPFAM" id="SSF52317">
    <property type="entry name" value="Class I glutamine amidotransferase-like"/>
    <property type="match status" value="1"/>
</dbReference>
<dbReference type="Pfam" id="PF08532">
    <property type="entry name" value="Glyco_hydro_42M"/>
    <property type="match status" value="1"/>
</dbReference>
<dbReference type="InterPro" id="IPR013738">
    <property type="entry name" value="Beta_galactosidase_Trimer"/>
</dbReference>
<dbReference type="PIRSF" id="PIRSF001084">
    <property type="entry name" value="B-galactosidase"/>
    <property type="match status" value="1"/>
</dbReference>
<keyword evidence="4 6" id="KW-0378">Hydrolase</keyword>
<sequence>MSLDRLDQLTDPGLVRAWPPGLRGLGFGGDYNPEQWPEAVWHEDIARMREAGVDLVSVGIFSWAMLEPRPGEFDFSRLDRILELLHEAGIRVDLGTPTAAPPAWLYRAHPEAWVVDADGRRLGPGSRGAMSPSAPAYLDAVARITGALAARYGQHPAVAMWHVHNEYGAPVLECHGEFSTIAFRRWLLERYGSLDGINEAWGTDFWGQRYGDLDEIRTPAAAATVLNPSQRLDFARFSDHALRQCFILERDLIRQHSPGLPVTTNFMASSCPGINYWAWAQEVDVVANDHYLTAERPDSHVLLAMDADLTRSLAQGNPWILMEHSTSAVNWQPRNLAKQPGEMARNSLTHLARGADALLFFQWRASRKGAEKFHSAMLPHGGASTRTWREVVELGQMVESLGEVRGSRVAAEVAILWDWESNWAQDLDWRPSVDLGHRERTEAFYRQLWQDKVTVDFAHPAADLSQYKLVIAPQLYLVDQPAADNLDEYVAAGGHLLVSYFSGIVDENDGIHPHGLIGPLGDVLGLTVEEFAPLRAGDSVTVDGLGTRLVGDVWSEQVIPTSAATEVLGHFIDGPVTGGPALTRRRHDNGSAWYVATRLTPESLTTVLTAVYADAGVIPRRDLPADLDLVQRGDYLFLINNSAEPAEVIAQGPELVTGRAPGSTLVVPAGAVRVLRTDS</sequence>